<keyword evidence="1" id="KW-0472">Membrane</keyword>
<feature type="transmembrane region" description="Helical" evidence="1">
    <location>
        <begin position="217"/>
        <end position="235"/>
    </location>
</feature>
<keyword evidence="4" id="KW-1185">Reference proteome</keyword>
<feature type="domain" description="Type IV / VI secretion system DotU" evidence="2">
    <location>
        <begin position="29"/>
        <end position="232"/>
    </location>
</feature>
<dbReference type="NCBIfam" id="TIGR03349">
    <property type="entry name" value="IV_VI_DotU"/>
    <property type="match status" value="1"/>
</dbReference>
<keyword evidence="1" id="KW-1133">Transmembrane helix</keyword>
<accession>A0ABY2THT5</accession>
<protein>
    <submittedName>
        <fullName evidence="3">Glutamyl-tRNA amidotransferase</fullName>
    </submittedName>
</protein>
<comment type="caution">
    <text evidence="3">The sequence shown here is derived from an EMBL/GenBank/DDBJ whole genome shotgun (WGS) entry which is preliminary data.</text>
</comment>
<evidence type="ECO:0000256" key="1">
    <source>
        <dbReference type="SAM" id="Phobius"/>
    </source>
</evidence>
<evidence type="ECO:0000313" key="3">
    <source>
        <dbReference type="EMBL" id="TKX33677.1"/>
    </source>
</evidence>
<dbReference type="InterPro" id="IPR038522">
    <property type="entry name" value="T4/T6SS_DotU_sf"/>
</dbReference>
<name>A0ABY2THT5_9BACT</name>
<dbReference type="PANTHER" id="PTHR38033">
    <property type="entry name" value="MEMBRANE PROTEIN-RELATED"/>
    <property type="match status" value="1"/>
</dbReference>
<dbReference type="NCBIfam" id="NF038228">
    <property type="entry name" value="IcmH_DotU_IVB"/>
    <property type="match status" value="1"/>
</dbReference>
<evidence type="ECO:0000259" key="2">
    <source>
        <dbReference type="Pfam" id="PF09850"/>
    </source>
</evidence>
<sequence>MNEIINNEEKKALSLLLDSNFDGLKNNKIVDYSLELLLLSYRLSKITSIDTNNINQLRETLINKILDITSKLSMCKEYDEKEIIKFKYCLCVFIDESLMKNELFIDFWAHNTLTVRLFDETLGGNNFYDIASSWINNPFKFKDFLEFIYVCLILGYKGKYNEAKDRDEKIIHFCDNIAASLRPVYKVEEELAFNKAYKISLKENFWQKFIRLYFKKIIIIIPMLIILGVFGYTIFNLETNNLKVDNNISVLIKKLMPIE</sequence>
<dbReference type="Pfam" id="PF09850">
    <property type="entry name" value="DotU"/>
    <property type="match status" value="1"/>
</dbReference>
<dbReference type="RefSeq" id="WP_137624101.1">
    <property type="nucleotide sequence ID" value="NZ_NXLY01000010.1"/>
</dbReference>
<dbReference type="Gene3D" id="1.25.40.590">
    <property type="entry name" value="Type IV / VI secretion system, DotU"/>
    <property type="match status" value="1"/>
</dbReference>
<dbReference type="PANTHER" id="PTHR38033:SF1">
    <property type="entry name" value="DOTU FAMILY TYPE IV_VI SECRETION SYSTEM PROTEIN"/>
    <property type="match status" value="1"/>
</dbReference>
<proteinExistence type="predicted"/>
<dbReference type="EMBL" id="NXLY01000010">
    <property type="protein sequence ID" value="TKX33677.1"/>
    <property type="molecule type" value="Genomic_DNA"/>
</dbReference>
<evidence type="ECO:0000313" key="4">
    <source>
        <dbReference type="Proteomes" id="UP000309584"/>
    </source>
</evidence>
<organism evidence="3 4">
    <name type="scientific">Campylobacter taeniopygiae</name>
    <dbReference type="NCBI Taxonomy" id="2510188"/>
    <lineage>
        <taxon>Bacteria</taxon>
        <taxon>Pseudomonadati</taxon>
        <taxon>Campylobacterota</taxon>
        <taxon>Epsilonproteobacteria</taxon>
        <taxon>Campylobacterales</taxon>
        <taxon>Campylobacteraceae</taxon>
        <taxon>Campylobacter</taxon>
    </lineage>
</organism>
<reference evidence="3 4" key="1">
    <citation type="submission" date="2018-05" db="EMBL/GenBank/DDBJ databases">
        <title>Novel Campyloabacter and Helicobacter Species and Strains.</title>
        <authorList>
            <person name="Mannion A.J."/>
            <person name="Shen Z."/>
            <person name="Fox J.G."/>
        </authorList>
    </citation>
    <scope>NUCLEOTIDE SEQUENCE [LARGE SCALE GENOMIC DNA]</scope>
    <source>
        <strain evidence="4">MIT10-5678</strain>
    </source>
</reference>
<dbReference type="InterPro" id="IPR017732">
    <property type="entry name" value="T4/T6SS_DotU"/>
</dbReference>
<gene>
    <name evidence="3" type="ORF">CQA75_05890</name>
</gene>
<dbReference type="Proteomes" id="UP000309584">
    <property type="component" value="Unassembled WGS sequence"/>
</dbReference>
<keyword evidence="1" id="KW-0812">Transmembrane</keyword>